<dbReference type="UniPathway" id="UPA00244">
    <property type="reaction ID" value="UER00313"/>
</dbReference>
<comment type="caution">
    <text evidence="6">The sequence shown here is derived from an EMBL/GenBank/DDBJ whole genome shotgun (WGS) entry which is preliminary data.</text>
</comment>
<dbReference type="CDD" id="cd00003">
    <property type="entry name" value="PNPsynthase"/>
    <property type="match status" value="1"/>
</dbReference>
<dbReference type="Pfam" id="PF03740">
    <property type="entry name" value="PdxJ"/>
    <property type="match status" value="1"/>
</dbReference>
<keyword evidence="7" id="KW-1185">Reference proteome</keyword>
<comment type="subcellular location">
    <subcellularLocation>
        <location evidence="4">Cytoplasm</location>
    </subcellularLocation>
</comment>
<dbReference type="InterPro" id="IPR013785">
    <property type="entry name" value="Aldolase_TIM"/>
</dbReference>
<reference evidence="6 7" key="1">
    <citation type="submission" date="2019-10" db="EMBL/GenBank/DDBJ databases">
        <title>Draft whole-genome sequence of the purple nonsulfur photosynthetic bacterium Roseospira navarrensis DSM 15114.</title>
        <authorList>
            <person name="Kyndt J.A."/>
            <person name="Meyer T.E."/>
        </authorList>
    </citation>
    <scope>NUCLEOTIDE SEQUENCE [LARGE SCALE GENOMIC DNA]</scope>
    <source>
        <strain evidence="6 7">DSM 15114</strain>
    </source>
</reference>
<comment type="catalytic activity">
    <reaction evidence="4">
        <text>3-amino-2-oxopropyl phosphate + 1-deoxy-D-xylulose 5-phosphate = pyridoxine 5'-phosphate + phosphate + 2 H2O + H(+)</text>
        <dbReference type="Rhea" id="RHEA:15265"/>
        <dbReference type="ChEBI" id="CHEBI:15377"/>
        <dbReference type="ChEBI" id="CHEBI:15378"/>
        <dbReference type="ChEBI" id="CHEBI:43474"/>
        <dbReference type="ChEBI" id="CHEBI:57279"/>
        <dbReference type="ChEBI" id="CHEBI:57792"/>
        <dbReference type="ChEBI" id="CHEBI:58589"/>
        <dbReference type="EC" id="2.6.99.2"/>
    </reaction>
</comment>
<feature type="active site" description="Proton donor" evidence="4">
    <location>
        <position position="199"/>
    </location>
</feature>
<evidence type="ECO:0000256" key="2">
    <source>
        <dbReference type="ARBA" id="ARBA00022679"/>
    </source>
</evidence>
<feature type="binding site" evidence="4">
    <location>
        <position position="59"/>
    </location>
    <ligand>
        <name>1-deoxy-D-xylulose 5-phosphate</name>
        <dbReference type="ChEBI" id="CHEBI:57792"/>
    </ligand>
</feature>
<dbReference type="EC" id="2.6.99.2" evidence="4 5"/>
<protein>
    <recommendedName>
        <fullName evidence="4 5">Pyridoxine 5'-phosphate synthase</fullName>
        <shortName evidence="4">PNP synthase</shortName>
        <ecNumber evidence="4 5">2.6.99.2</ecNumber>
    </recommendedName>
</protein>
<sequence length="261" mass="28174">MTRRTPSPRSLRLGINIDHVATIRNARGGLAPDPLRAAQIAAEAGADGITAHLREDRRHISDHDIVRLSREIDLPLNLEMAATDEMLDIALRHRPHAACIVPERREERTTEGGLDAAGQREHLARFVSTLGEAGVRVSLFIEPDPRQIEAAVALGAPVVELHTGTYCDTMGAARAAELERLQAAARLGADHGIETHAGHGLTYDTVRDVAAIPMIRELNIGHFLIGEAIFVGLEASIRRMRALMDEARPEPAVGLAAAGQP</sequence>
<organism evidence="6 7">
    <name type="scientific">Roseospira navarrensis</name>
    <dbReference type="NCBI Taxonomy" id="140058"/>
    <lineage>
        <taxon>Bacteria</taxon>
        <taxon>Pseudomonadati</taxon>
        <taxon>Pseudomonadota</taxon>
        <taxon>Alphaproteobacteria</taxon>
        <taxon>Rhodospirillales</taxon>
        <taxon>Rhodospirillaceae</taxon>
        <taxon>Roseospira</taxon>
    </lineage>
</organism>
<feature type="active site" description="Proton acceptor" evidence="4">
    <location>
        <position position="52"/>
    </location>
</feature>
<dbReference type="InterPro" id="IPR036130">
    <property type="entry name" value="Pyridoxine-5'_phos_synth"/>
</dbReference>
<comment type="pathway">
    <text evidence="4">Cofactor biosynthesis; pyridoxine 5'-phosphate biosynthesis; pyridoxine 5'-phosphate from D-erythrose 4-phosphate: step 5/5.</text>
</comment>
<accession>A0A7X1ZDQ4</accession>
<keyword evidence="3 4" id="KW-0664">Pyridoxine biosynthesis</keyword>
<evidence type="ECO:0000313" key="7">
    <source>
        <dbReference type="Proteomes" id="UP000434582"/>
    </source>
</evidence>
<dbReference type="Proteomes" id="UP000434582">
    <property type="component" value="Unassembled WGS sequence"/>
</dbReference>
<dbReference type="NCBIfam" id="TIGR00559">
    <property type="entry name" value="pdxJ"/>
    <property type="match status" value="1"/>
</dbReference>
<keyword evidence="1 4" id="KW-0963">Cytoplasm</keyword>
<dbReference type="AlphaFoldDB" id="A0A7X1ZDQ4"/>
<proteinExistence type="inferred from homology"/>
<dbReference type="NCBIfam" id="NF003625">
    <property type="entry name" value="PRK05265.1-3"/>
    <property type="match status" value="1"/>
</dbReference>
<keyword evidence="2 4" id="KW-0808">Transferase</keyword>
<dbReference type="PANTHER" id="PTHR30456:SF0">
    <property type="entry name" value="PYRIDOXINE 5'-PHOSPHATE SYNTHASE"/>
    <property type="match status" value="1"/>
</dbReference>
<feature type="binding site" evidence="4">
    <location>
        <position position="54"/>
    </location>
    <ligand>
        <name>1-deoxy-D-xylulose 5-phosphate</name>
        <dbReference type="ChEBI" id="CHEBI:57792"/>
    </ligand>
</feature>
<dbReference type="HAMAP" id="MF_00279">
    <property type="entry name" value="PdxJ"/>
    <property type="match status" value="1"/>
</dbReference>
<dbReference type="GO" id="GO:0005829">
    <property type="term" value="C:cytosol"/>
    <property type="evidence" value="ECO:0007669"/>
    <property type="project" value="TreeGrafter"/>
</dbReference>
<evidence type="ECO:0000256" key="4">
    <source>
        <dbReference type="HAMAP-Rule" id="MF_00279"/>
    </source>
</evidence>
<dbReference type="Gene3D" id="3.20.20.70">
    <property type="entry name" value="Aldolase class I"/>
    <property type="match status" value="1"/>
</dbReference>
<dbReference type="PANTHER" id="PTHR30456">
    <property type="entry name" value="PYRIDOXINE 5'-PHOSPHATE SYNTHASE"/>
    <property type="match status" value="1"/>
</dbReference>
<dbReference type="NCBIfam" id="NF003624">
    <property type="entry name" value="PRK05265.1-2"/>
    <property type="match status" value="1"/>
</dbReference>
<evidence type="ECO:0000256" key="1">
    <source>
        <dbReference type="ARBA" id="ARBA00022490"/>
    </source>
</evidence>
<dbReference type="InterPro" id="IPR004569">
    <property type="entry name" value="PyrdxlP_synth_PdxJ"/>
</dbReference>
<comment type="similarity">
    <text evidence="4">Belongs to the PNP synthase family.</text>
</comment>
<dbReference type="OrthoDB" id="9806590at2"/>
<feature type="binding site" evidence="4">
    <location>
        <position position="109"/>
    </location>
    <ligand>
        <name>1-deoxy-D-xylulose 5-phosphate</name>
        <dbReference type="ChEBI" id="CHEBI:57792"/>
    </ligand>
</feature>
<dbReference type="GO" id="GO:0008615">
    <property type="term" value="P:pyridoxine biosynthetic process"/>
    <property type="evidence" value="ECO:0007669"/>
    <property type="project" value="UniProtKB-UniRule"/>
</dbReference>
<comment type="subunit">
    <text evidence="4">Homooctamer; tetramer of dimers.</text>
</comment>
<feature type="binding site" evidence="4">
    <location>
        <position position="16"/>
    </location>
    <ligand>
        <name>3-amino-2-oxopropyl phosphate</name>
        <dbReference type="ChEBI" id="CHEBI:57279"/>
    </ligand>
</feature>
<feature type="active site" description="Proton acceptor" evidence="4">
    <location>
        <position position="79"/>
    </location>
</feature>
<dbReference type="SUPFAM" id="SSF63892">
    <property type="entry name" value="Pyridoxine 5'-phosphate synthase"/>
    <property type="match status" value="1"/>
</dbReference>
<dbReference type="RefSeq" id="WP_153340705.1">
    <property type="nucleotide sequence ID" value="NZ_WIVE01000003.1"/>
</dbReference>
<evidence type="ECO:0000256" key="5">
    <source>
        <dbReference type="NCBIfam" id="TIGR00559"/>
    </source>
</evidence>
<feature type="binding site" evidence="4">
    <location>
        <position position="27"/>
    </location>
    <ligand>
        <name>3-amino-2-oxopropyl phosphate</name>
        <dbReference type="ChEBI" id="CHEBI:57279"/>
    </ligand>
</feature>
<feature type="binding site" evidence="4">
    <location>
        <begin position="221"/>
        <end position="222"/>
    </location>
    <ligand>
        <name>3-amino-2-oxopropyl phosphate</name>
        <dbReference type="ChEBI" id="CHEBI:57279"/>
    </ligand>
</feature>
<gene>
    <name evidence="4" type="primary">pdxJ</name>
    <name evidence="6" type="ORF">GHC57_02220</name>
</gene>
<dbReference type="EMBL" id="WIVE01000003">
    <property type="protein sequence ID" value="MQX35325.1"/>
    <property type="molecule type" value="Genomic_DNA"/>
</dbReference>
<dbReference type="GO" id="GO:0033856">
    <property type="term" value="F:pyridoxine 5'-phosphate synthase activity"/>
    <property type="evidence" value="ECO:0007669"/>
    <property type="project" value="UniProtKB-UniRule"/>
</dbReference>
<feature type="site" description="Transition state stabilizer" evidence="4">
    <location>
        <position position="160"/>
    </location>
</feature>
<comment type="function">
    <text evidence="4">Catalyzes the complicated ring closure reaction between the two acyclic compounds 1-deoxy-D-xylulose-5-phosphate (DXP) and 3-amino-2-oxopropyl phosphate (1-amino-acetone-3-phosphate or AAP) to form pyridoxine 5'-phosphate (PNP) and inorganic phosphate.</text>
</comment>
<evidence type="ECO:0000313" key="6">
    <source>
        <dbReference type="EMBL" id="MQX35325.1"/>
    </source>
</evidence>
<feature type="binding site" evidence="4">
    <location>
        <position position="200"/>
    </location>
    <ligand>
        <name>3-amino-2-oxopropyl phosphate</name>
        <dbReference type="ChEBI" id="CHEBI:57279"/>
    </ligand>
</feature>
<evidence type="ECO:0000256" key="3">
    <source>
        <dbReference type="ARBA" id="ARBA00023096"/>
    </source>
</evidence>
<feature type="binding site" evidence="4">
    <location>
        <begin position="18"/>
        <end position="19"/>
    </location>
    <ligand>
        <name>1-deoxy-D-xylulose 5-phosphate</name>
        <dbReference type="ChEBI" id="CHEBI:57792"/>
    </ligand>
</feature>
<dbReference type="NCBIfam" id="NF003627">
    <property type="entry name" value="PRK05265.1-5"/>
    <property type="match status" value="1"/>
</dbReference>
<name>A0A7X1ZDQ4_9PROT</name>